<gene>
    <name evidence="5" type="ORF">GOSPT_133_00200</name>
</gene>
<sequence length="348" mass="36006">MTRRTPDLATIAATVTVLLWASAFIAIRSAGESFSPGALAFGRLATAVVALVPIVVIMRRRNGLGRGLPPLPRGRGLVLVIVYGVAWFALYTVTLNWAEQHLDAGTAALLVNFAPILVAVFAGLFLGEGFSRRLLIGIGVAFAGVVLITVGGSGPHADWLGIALGLAAAVLYASGVLVQKVALTHIDGLSATFWGVMVGALATLPFAPAAVREVAAAPASDITAMIFLGVGPTAIAFTTWAYALSRTSAGAMAATTLVVPALVIVLSWLLLGEVPTPLRIVGGVLCLAGVAMTRGLIRVPMRRSRASALSVSRGPAVQNRPVESQSVESQSVESQSVESQLQECKVEP</sequence>
<feature type="transmembrane region" description="Helical" evidence="3">
    <location>
        <begin position="222"/>
        <end position="244"/>
    </location>
</feature>
<feature type="compositionally biased region" description="Low complexity" evidence="2">
    <location>
        <begin position="322"/>
        <end position="340"/>
    </location>
</feature>
<organism evidence="5 6">
    <name type="scientific">Gordonia sputi NBRC 100414</name>
    <dbReference type="NCBI Taxonomy" id="1089453"/>
    <lineage>
        <taxon>Bacteria</taxon>
        <taxon>Bacillati</taxon>
        <taxon>Actinomycetota</taxon>
        <taxon>Actinomycetes</taxon>
        <taxon>Mycobacteriales</taxon>
        <taxon>Gordoniaceae</taxon>
        <taxon>Gordonia</taxon>
    </lineage>
</organism>
<feature type="transmembrane region" description="Helical" evidence="3">
    <location>
        <begin position="134"/>
        <end position="153"/>
    </location>
</feature>
<evidence type="ECO:0000259" key="4">
    <source>
        <dbReference type="Pfam" id="PF00892"/>
    </source>
</evidence>
<keyword evidence="6" id="KW-1185">Reference proteome</keyword>
<dbReference type="GO" id="GO:0016020">
    <property type="term" value="C:membrane"/>
    <property type="evidence" value="ECO:0007669"/>
    <property type="project" value="InterPro"/>
</dbReference>
<feature type="transmembrane region" description="Helical" evidence="3">
    <location>
        <begin position="77"/>
        <end position="98"/>
    </location>
</feature>
<feature type="region of interest" description="Disordered" evidence="2">
    <location>
        <begin position="310"/>
        <end position="348"/>
    </location>
</feature>
<keyword evidence="3" id="KW-0472">Membrane</keyword>
<feature type="transmembrane region" description="Helical" evidence="3">
    <location>
        <begin position="159"/>
        <end position="179"/>
    </location>
</feature>
<feature type="transmembrane region" description="Helical" evidence="3">
    <location>
        <begin position="104"/>
        <end position="127"/>
    </location>
</feature>
<dbReference type="InterPro" id="IPR052756">
    <property type="entry name" value="Alkyne_AA_exporter"/>
</dbReference>
<feature type="transmembrane region" description="Helical" evidence="3">
    <location>
        <begin position="191"/>
        <end position="210"/>
    </location>
</feature>
<accession>H5U715</accession>
<dbReference type="SUPFAM" id="SSF103481">
    <property type="entry name" value="Multidrug resistance efflux transporter EmrE"/>
    <property type="match status" value="2"/>
</dbReference>
<dbReference type="eggNOG" id="COG0697">
    <property type="taxonomic scope" value="Bacteria"/>
</dbReference>
<feature type="transmembrane region" description="Helical" evidence="3">
    <location>
        <begin position="39"/>
        <end position="57"/>
    </location>
</feature>
<keyword evidence="3" id="KW-1133">Transmembrane helix</keyword>
<evidence type="ECO:0000256" key="3">
    <source>
        <dbReference type="SAM" id="Phobius"/>
    </source>
</evidence>
<evidence type="ECO:0000313" key="6">
    <source>
        <dbReference type="Proteomes" id="UP000005845"/>
    </source>
</evidence>
<comment type="caution">
    <text evidence="5">The sequence shown here is derived from an EMBL/GenBank/DDBJ whole genome shotgun (WGS) entry which is preliminary data.</text>
</comment>
<dbReference type="Gene3D" id="1.10.3730.20">
    <property type="match status" value="1"/>
</dbReference>
<dbReference type="AlphaFoldDB" id="H5U715"/>
<evidence type="ECO:0000256" key="2">
    <source>
        <dbReference type="SAM" id="MobiDB-lite"/>
    </source>
</evidence>
<dbReference type="PANTHER" id="PTHR12715">
    <property type="entry name" value="TRANSPORTER, DRUG/METABOLITE EXPORTER FAMILY"/>
    <property type="match status" value="1"/>
</dbReference>
<feature type="domain" description="EamA" evidence="4">
    <location>
        <begin position="160"/>
        <end position="293"/>
    </location>
</feature>
<comment type="similarity">
    <text evidence="1">Belongs to the EamA transporter family.</text>
</comment>
<dbReference type="RefSeq" id="WP_005209081.1">
    <property type="nucleotide sequence ID" value="NZ_BAFC01000131.1"/>
</dbReference>
<dbReference type="Pfam" id="PF00892">
    <property type="entry name" value="EamA"/>
    <property type="match status" value="2"/>
</dbReference>
<protein>
    <recommendedName>
        <fullName evidence="4">EamA domain-containing protein</fullName>
    </recommendedName>
</protein>
<dbReference type="EMBL" id="BAFC01000131">
    <property type="protein sequence ID" value="GAB41523.1"/>
    <property type="molecule type" value="Genomic_DNA"/>
</dbReference>
<evidence type="ECO:0000313" key="5">
    <source>
        <dbReference type="EMBL" id="GAB41523.1"/>
    </source>
</evidence>
<feature type="transmembrane region" description="Helical" evidence="3">
    <location>
        <begin position="251"/>
        <end position="271"/>
    </location>
</feature>
<dbReference type="InterPro" id="IPR000620">
    <property type="entry name" value="EamA_dom"/>
</dbReference>
<feature type="domain" description="EamA" evidence="4">
    <location>
        <begin position="11"/>
        <end position="149"/>
    </location>
</feature>
<feature type="transmembrane region" description="Helical" evidence="3">
    <location>
        <begin position="277"/>
        <end position="297"/>
    </location>
</feature>
<keyword evidence="3" id="KW-0812">Transmembrane</keyword>
<dbReference type="PANTHER" id="PTHR12715:SF4">
    <property type="entry name" value="EAMA DOMAIN-CONTAINING PROTEIN"/>
    <property type="match status" value="1"/>
</dbReference>
<dbReference type="InterPro" id="IPR037185">
    <property type="entry name" value="EmrE-like"/>
</dbReference>
<proteinExistence type="inferred from homology"/>
<dbReference type="Proteomes" id="UP000005845">
    <property type="component" value="Unassembled WGS sequence"/>
</dbReference>
<evidence type="ECO:0000256" key="1">
    <source>
        <dbReference type="ARBA" id="ARBA00007362"/>
    </source>
</evidence>
<name>H5U715_9ACTN</name>
<reference evidence="5 6" key="1">
    <citation type="submission" date="2012-02" db="EMBL/GenBank/DDBJ databases">
        <title>Whole genome shotgun sequence of Gordonia sputi NBRC 100414.</title>
        <authorList>
            <person name="Yoshida I."/>
            <person name="Hosoyama A."/>
            <person name="Tsuchikane K."/>
            <person name="Katsumata H."/>
            <person name="Yamazaki S."/>
            <person name="Fujita N."/>
        </authorList>
    </citation>
    <scope>NUCLEOTIDE SEQUENCE [LARGE SCALE GENOMIC DNA]</scope>
    <source>
        <strain evidence="5 6">NBRC 100414</strain>
    </source>
</reference>